<dbReference type="OrthoDB" id="2432542at2759"/>
<protein>
    <submittedName>
        <fullName evidence="1">16392_t:CDS:1</fullName>
    </submittedName>
</protein>
<dbReference type="AlphaFoldDB" id="A0A9N9IIS7"/>
<dbReference type="EMBL" id="CAJVPV010027905">
    <property type="protein sequence ID" value="CAG8735174.1"/>
    <property type="molecule type" value="Genomic_DNA"/>
</dbReference>
<comment type="caution">
    <text evidence="1">The sequence shown here is derived from an EMBL/GenBank/DDBJ whole genome shotgun (WGS) entry which is preliminary data.</text>
</comment>
<proteinExistence type="predicted"/>
<organism evidence="1 2">
    <name type="scientific">Acaulospora morrowiae</name>
    <dbReference type="NCBI Taxonomy" id="94023"/>
    <lineage>
        <taxon>Eukaryota</taxon>
        <taxon>Fungi</taxon>
        <taxon>Fungi incertae sedis</taxon>
        <taxon>Mucoromycota</taxon>
        <taxon>Glomeromycotina</taxon>
        <taxon>Glomeromycetes</taxon>
        <taxon>Diversisporales</taxon>
        <taxon>Acaulosporaceae</taxon>
        <taxon>Acaulospora</taxon>
    </lineage>
</organism>
<feature type="non-terminal residue" evidence="1">
    <location>
        <position position="68"/>
    </location>
</feature>
<reference evidence="1" key="1">
    <citation type="submission" date="2021-06" db="EMBL/GenBank/DDBJ databases">
        <authorList>
            <person name="Kallberg Y."/>
            <person name="Tangrot J."/>
            <person name="Rosling A."/>
        </authorList>
    </citation>
    <scope>NUCLEOTIDE SEQUENCE</scope>
    <source>
        <strain evidence="1">CL551</strain>
    </source>
</reference>
<sequence>IYTHGINNWKNKSSLFEKIESKPNIVDRLKVNFLKDLFESFVRDTTVKFDIPKDIKEYLHDLLDGDIE</sequence>
<evidence type="ECO:0000313" key="2">
    <source>
        <dbReference type="Proteomes" id="UP000789342"/>
    </source>
</evidence>
<name>A0A9N9IIS7_9GLOM</name>
<feature type="non-terminal residue" evidence="1">
    <location>
        <position position="1"/>
    </location>
</feature>
<accession>A0A9N9IIS7</accession>
<evidence type="ECO:0000313" key="1">
    <source>
        <dbReference type="EMBL" id="CAG8735174.1"/>
    </source>
</evidence>
<keyword evidence="2" id="KW-1185">Reference proteome</keyword>
<gene>
    <name evidence="1" type="ORF">AMORRO_LOCUS14320</name>
</gene>
<dbReference type="Proteomes" id="UP000789342">
    <property type="component" value="Unassembled WGS sequence"/>
</dbReference>